<sequence>MDRNKSKTLLKVLEFIEATTRLWGILTMIVMWGVGTDLTMHKHGLGAYLLFIAVLLTIFETSFAINIYLDLIIKDEKNLCYQFWQRVQWLDMWKKTVLYFFLSIFCFMNPHELWLATIGGSMLIVLALLYLIFTYKIHLSEQETMMFDKECSYDRFEDLQDEIDDSLPSPNCGNVACFYCCILYCGQLLDSLLPSVEIIQYSSIHSYYFSESEGGNPPMCCDVLPLNREFAVGWSNGIIEVRDATAFSVKGILEGPESLAVTCISADDDKSRPKLLASYASGHTIMWDVKEGQKIYTFVNDRQTLANAFNCDRTCFAVTGSDAKIQVHDFDTGAELQILQGTLDPETMDGHTNRVFSLRFHPTRQNELLSGGWDDTFWDIRYPYSKKKIYGPHICGSGGIEFLGEEKFVTASWRKKKSLQVWEYDTGLLLDTIKPDDENCFLYCCRYLESEDVLLVGGSHRNMLRIVDVTAKMTISSIWNLKGAVYFVRELPKLDSTSFSRSFCFCSENSFYIAQTES</sequence>
<dbReference type="SMART" id="SM00320">
    <property type="entry name" value="WD40"/>
    <property type="match status" value="5"/>
</dbReference>
<feature type="transmembrane region" description="Helical" evidence="1">
    <location>
        <begin position="114"/>
        <end position="133"/>
    </location>
</feature>
<keyword evidence="1" id="KW-1133">Transmembrane helix</keyword>
<dbReference type="PANTHER" id="PTHR47822">
    <property type="entry name" value="CARBOHYDRATE BINDING DOMAIN CONTAINING PROTEIN"/>
    <property type="match status" value="1"/>
</dbReference>
<dbReference type="EMBL" id="JABXBU010000015">
    <property type="protein sequence ID" value="KAF8786534.1"/>
    <property type="molecule type" value="Genomic_DNA"/>
</dbReference>
<dbReference type="Pfam" id="PF00400">
    <property type="entry name" value="WD40"/>
    <property type="match status" value="1"/>
</dbReference>
<keyword evidence="3" id="KW-1185">Reference proteome</keyword>
<feature type="transmembrane region" description="Helical" evidence="1">
    <location>
        <begin position="47"/>
        <end position="71"/>
    </location>
</feature>
<keyword evidence="1 2" id="KW-0812">Transmembrane</keyword>
<dbReference type="Gene3D" id="2.130.10.10">
    <property type="entry name" value="YVTN repeat-like/Quinoprotein amine dehydrogenase"/>
    <property type="match status" value="1"/>
</dbReference>
<dbReference type="InterPro" id="IPR001680">
    <property type="entry name" value="WD40_rpt"/>
</dbReference>
<dbReference type="Pfam" id="PF16054">
    <property type="entry name" value="TMEM72"/>
    <property type="match status" value="1"/>
</dbReference>
<name>A0A8T0F5Q5_ARGBR</name>
<dbReference type="InterPro" id="IPR036322">
    <property type="entry name" value="WD40_repeat_dom_sf"/>
</dbReference>
<dbReference type="InterPro" id="IPR015943">
    <property type="entry name" value="WD40/YVTN_repeat-like_dom_sf"/>
</dbReference>
<dbReference type="AlphaFoldDB" id="A0A8T0F5Q5"/>
<comment type="caution">
    <text evidence="2">The sequence shown here is derived from an EMBL/GenBank/DDBJ whole genome shotgun (WGS) entry which is preliminary data.</text>
</comment>
<protein>
    <submittedName>
        <fullName evidence="2">Transmembrane protein 72 like protein</fullName>
    </submittedName>
</protein>
<feature type="transmembrane region" description="Helical" evidence="1">
    <location>
        <begin position="12"/>
        <end position="35"/>
    </location>
</feature>
<gene>
    <name evidence="2" type="ORF">HNY73_008232</name>
</gene>
<organism evidence="2 3">
    <name type="scientific">Argiope bruennichi</name>
    <name type="common">Wasp spider</name>
    <name type="synonym">Aranea bruennichi</name>
    <dbReference type="NCBI Taxonomy" id="94029"/>
    <lineage>
        <taxon>Eukaryota</taxon>
        <taxon>Metazoa</taxon>
        <taxon>Ecdysozoa</taxon>
        <taxon>Arthropoda</taxon>
        <taxon>Chelicerata</taxon>
        <taxon>Arachnida</taxon>
        <taxon>Araneae</taxon>
        <taxon>Araneomorphae</taxon>
        <taxon>Entelegynae</taxon>
        <taxon>Araneoidea</taxon>
        <taxon>Araneidae</taxon>
        <taxon>Argiope</taxon>
    </lineage>
</organism>
<reference evidence="2" key="1">
    <citation type="journal article" date="2020" name="bioRxiv">
        <title>Chromosome-level reference genome of the European wasp spider Argiope bruennichi: a resource for studies on range expansion and evolutionary adaptation.</title>
        <authorList>
            <person name="Sheffer M.M."/>
            <person name="Hoppe A."/>
            <person name="Krehenwinkel H."/>
            <person name="Uhl G."/>
            <person name="Kuss A.W."/>
            <person name="Jensen L."/>
            <person name="Jensen C."/>
            <person name="Gillespie R.G."/>
            <person name="Hoff K.J."/>
            <person name="Prost S."/>
        </authorList>
    </citation>
    <scope>NUCLEOTIDE SEQUENCE</scope>
</reference>
<dbReference type="SUPFAM" id="SSF50978">
    <property type="entry name" value="WD40 repeat-like"/>
    <property type="match status" value="1"/>
</dbReference>
<dbReference type="PANTHER" id="PTHR47822:SF2">
    <property type="entry name" value="F-BOX AND WD-40 DOMAIN PROTEIN 7"/>
    <property type="match status" value="1"/>
</dbReference>
<keyword evidence="1" id="KW-0472">Membrane</keyword>
<evidence type="ECO:0000313" key="2">
    <source>
        <dbReference type="EMBL" id="KAF8786534.1"/>
    </source>
</evidence>
<dbReference type="Proteomes" id="UP000807504">
    <property type="component" value="Unassembled WGS sequence"/>
</dbReference>
<evidence type="ECO:0000256" key="1">
    <source>
        <dbReference type="SAM" id="Phobius"/>
    </source>
</evidence>
<accession>A0A8T0F5Q5</accession>
<proteinExistence type="predicted"/>
<dbReference type="InterPro" id="IPR032055">
    <property type="entry name" value="TMEM72"/>
</dbReference>
<reference evidence="2" key="2">
    <citation type="submission" date="2020-06" db="EMBL/GenBank/DDBJ databases">
        <authorList>
            <person name="Sheffer M."/>
        </authorList>
    </citation>
    <scope>NUCLEOTIDE SEQUENCE</scope>
</reference>
<evidence type="ECO:0000313" key="3">
    <source>
        <dbReference type="Proteomes" id="UP000807504"/>
    </source>
</evidence>